<evidence type="ECO:0000313" key="1">
    <source>
        <dbReference type="EMBL" id="MBX30289.1"/>
    </source>
</evidence>
<dbReference type="AlphaFoldDB" id="A0A2P2MJ91"/>
<name>A0A2P2MJ91_RHIMU</name>
<keyword evidence="1" id="KW-0418">Kinase</keyword>
<dbReference type="EMBL" id="GGEC01049805">
    <property type="protein sequence ID" value="MBX30289.1"/>
    <property type="molecule type" value="Transcribed_RNA"/>
</dbReference>
<accession>A0A2P2MJ91</accession>
<protein>
    <submittedName>
        <fullName evidence="1">Inositol-tetrakisphosphate 1-kinase 3-like isoform X2</fullName>
    </submittedName>
</protein>
<reference evidence="1" key="1">
    <citation type="submission" date="2018-02" db="EMBL/GenBank/DDBJ databases">
        <title>Rhizophora mucronata_Transcriptome.</title>
        <authorList>
            <person name="Meera S.P."/>
            <person name="Sreeshan A."/>
            <person name="Augustine A."/>
        </authorList>
    </citation>
    <scope>NUCLEOTIDE SEQUENCE</scope>
    <source>
        <tissue evidence="1">Leaf</tissue>
    </source>
</reference>
<proteinExistence type="predicted"/>
<organism evidence="1">
    <name type="scientific">Rhizophora mucronata</name>
    <name type="common">Asiatic mangrove</name>
    <dbReference type="NCBI Taxonomy" id="61149"/>
    <lineage>
        <taxon>Eukaryota</taxon>
        <taxon>Viridiplantae</taxon>
        <taxon>Streptophyta</taxon>
        <taxon>Embryophyta</taxon>
        <taxon>Tracheophyta</taxon>
        <taxon>Spermatophyta</taxon>
        <taxon>Magnoliopsida</taxon>
        <taxon>eudicotyledons</taxon>
        <taxon>Gunneridae</taxon>
        <taxon>Pentapetalae</taxon>
        <taxon>rosids</taxon>
        <taxon>fabids</taxon>
        <taxon>Malpighiales</taxon>
        <taxon>Rhizophoraceae</taxon>
        <taxon>Rhizophora</taxon>
    </lineage>
</organism>
<keyword evidence="1" id="KW-0808">Transferase</keyword>
<sequence length="56" mass="6505">MQVSWGSASVITHRVVWHSSLLMKIALCAELPRILESFWVLLEHDSFLSHLSWSLR</sequence>
<dbReference type="GO" id="GO:0016301">
    <property type="term" value="F:kinase activity"/>
    <property type="evidence" value="ECO:0007669"/>
    <property type="project" value="UniProtKB-KW"/>
</dbReference>